<sequence>MQVIDEVAEEHRLALLAEAEHDVDFRARLVRHDRAQELHVA</sequence>
<protein>
    <submittedName>
        <fullName evidence="1">Uncharacterized protein</fullName>
    </submittedName>
</protein>
<organism evidence="1">
    <name type="scientific">bioreactor metagenome</name>
    <dbReference type="NCBI Taxonomy" id="1076179"/>
    <lineage>
        <taxon>unclassified sequences</taxon>
        <taxon>metagenomes</taxon>
        <taxon>ecological metagenomes</taxon>
    </lineage>
</organism>
<dbReference type="EMBL" id="VSSQ01078752">
    <property type="protein sequence ID" value="MPN28453.1"/>
    <property type="molecule type" value="Genomic_DNA"/>
</dbReference>
<accession>A0A645GXT4</accession>
<gene>
    <name evidence="1" type="ORF">SDC9_175895</name>
</gene>
<reference evidence="1" key="1">
    <citation type="submission" date="2019-08" db="EMBL/GenBank/DDBJ databases">
        <authorList>
            <person name="Kucharzyk K."/>
            <person name="Murdoch R.W."/>
            <person name="Higgins S."/>
            <person name="Loffler F."/>
        </authorList>
    </citation>
    <scope>NUCLEOTIDE SEQUENCE</scope>
</reference>
<comment type="caution">
    <text evidence="1">The sequence shown here is derived from an EMBL/GenBank/DDBJ whole genome shotgun (WGS) entry which is preliminary data.</text>
</comment>
<name>A0A645GXT4_9ZZZZ</name>
<proteinExistence type="predicted"/>
<dbReference type="AlphaFoldDB" id="A0A645GXT4"/>
<evidence type="ECO:0000313" key="1">
    <source>
        <dbReference type="EMBL" id="MPN28453.1"/>
    </source>
</evidence>